<comment type="caution">
    <text evidence="6">The sequence shown here is derived from an EMBL/GenBank/DDBJ whole genome shotgun (WGS) entry which is preliminary data.</text>
</comment>
<protein>
    <recommendedName>
        <fullName evidence="4">Small ribosomal subunit protein mS41</fullName>
    </recommendedName>
</protein>
<comment type="subcellular location">
    <subcellularLocation>
        <location evidence="1">Mitochondrion</location>
    </subcellularLocation>
</comment>
<dbReference type="GO" id="GO:0005739">
    <property type="term" value="C:mitochondrion"/>
    <property type="evidence" value="ECO:0007669"/>
    <property type="project" value="UniProtKB-SubCell"/>
</dbReference>
<reference evidence="6" key="1">
    <citation type="submission" date="2021-06" db="EMBL/GenBank/DDBJ databases">
        <authorList>
            <consortium name="DOE Joint Genome Institute"/>
            <person name="Mondo S.J."/>
            <person name="Amses K.R."/>
            <person name="Simmons D.R."/>
            <person name="Longcore J.E."/>
            <person name="Seto K."/>
            <person name="Alves G.H."/>
            <person name="Bonds A.E."/>
            <person name="Quandt C.A."/>
            <person name="Davis W.J."/>
            <person name="Chang Y."/>
            <person name="Letcher P.M."/>
            <person name="Powell M.J."/>
            <person name="Kuo A."/>
            <person name="Labutti K."/>
            <person name="Pangilinan J."/>
            <person name="Andreopoulos W."/>
            <person name="Tritt A."/>
            <person name="Riley R."/>
            <person name="Hundley H."/>
            <person name="Johnson J."/>
            <person name="Lipzen A."/>
            <person name="Barry K."/>
            <person name="Berbee M.L."/>
            <person name="Buchler N.E."/>
            <person name="Grigoriev I.V."/>
            <person name="Spatafora J.W."/>
            <person name="Stajich J.E."/>
            <person name="James T.Y."/>
        </authorList>
    </citation>
    <scope>NUCLEOTIDE SEQUENCE</scope>
    <source>
        <strain evidence="6">AG</strain>
    </source>
</reference>
<evidence type="ECO:0000313" key="7">
    <source>
        <dbReference type="Proteomes" id="UP001206595"/>
    </source>
</evidence>
<dbReference type="PANTHER" id="PTHR28235">
    <property type="entry name" value="PROTEIN FYV4, MITOCHONDRIAL"/>
    <property type="match status" value="1"/>
</dbReference>
<dbReference type="Pfam" id="PF09597">
    <property type="entry name" value="SAM_Ribosomal_mS41"/>
    <property type="match status" value="1"/>
</dbReference>
<evidence type="ECO:0000259" key="5">
    <source>
        <dbReference type="SMART" id="SM01238"/>
    </source>
</evidence>
<gene>
    <name evidence="6" type="ORF">K450DRAFT_262882</name>
</gene>
<dbReference type="Proteomes" id="UP001206595">
    <property type="component" value="Unassembled WGS sequence"/>
</dbReference>
<accession>A0AAD5DZ78</accession>
<dbReference type="PANTHER" id="PTHR28235:SF1">
    <property type="entry name" value="SMALL RIBOSOMAL SUBUNIT PROTEIN MS41"/>
    <property type="match status" value="1"/>
</dbReference>
<name>A0AAD5DZ78_UMBRA</name>
<evidence type="ECO:0000256" key="1">
    <source>
        <dbReference type="ARBA" id="ARBA00004173"/>
    </source>
</evidence>
<evidence type="ECO:0000313" key="6">
    <source>
        <dbReference type="EMBL" id="KAI8575203.1"/>
    </source>
</evidence>
<dbReference type="SMART" id="SM01238">
    <property type="entry name" value="IGR"/>
    <property type="match status" value="1"/>
</dbReference>
<keyword evidence="3" id="KW-0496">Mitochondrion</keyword>
<evidence type="ECO:0000256" key="4">
    <source>
        <dbReference type="ARBA" id="ARBA00035129"/>
    </source>
</evidence>
<dbReference type="SUPFAM" id="SSF47769">
    <property type="entry name" value="SAM/Pointed domain"/>
    <property type="match status" value="1"/>
</dbReference>
<feature type="domain" description="Small ribosomal subunit protein mS41 SAM" evidence="5">
    <location>
        <begin position="43"/>
        <end position="98"/>
    </location>
</feature>
<sequence>MAALTRQMPGIRRLVAQVRLSHSGTIPSGGKQIPSPRGKTTDVESFLKHAGRGSEEFASKFQDWQQLFSVSSRDLKEFGIPTKTRKFILSRVEFYRQGIDPHPMAVKKPKKK</sequence>
<evidence type="ECO:0000256" key="2">
    <source>
        <dbReference type="ARBA" id="ARBA00010492"/>
    </source>
</evidence>
<proteinExistence type="inferred from homology"/>
<dbReference type="AlphaFoldDB" id="A0AAD5DZ78"/>
<dbReference type="InterPro" id="IPR019083">
    <property type="entry name" value="SAM_Ribosomal_mS41"/>
</dbReference>
<dbReference type="EMBL" id="MU620993">
    <property type="protein sequence ID" value="KAI8575203.1"/>
    <property type="molecule type" value="Genomic_DNA"/>
</dbReference>
<comment type="similarity">
    <text evidence="2">Belongs to the mitochondrion-specific ribosomal protein mS41 family.</text>
</comment>
<dbReference type="InterPro" id="IPR039603">
    <property type="entry name" value="Ribosomal_mS41"/>
</dbReference>
<dbReference type="GeneID" id="75917891"/>
<keyword evidence="7" id="KW-1185">Reference proteome</keyword>
<dbReference type="RefSeq" id="XP_051440207.1">
    <property type="nucleotide sequence ID" value="XM_051592549.1"/>
</dbReference>
<reference evidence="6" key="2">
    <citation type="journal article" date="2022" name="Proc. Natl. Acad. Sci. U.S.A.">
        <title>Diploid-dominant life cycles characterize the early evolution of Fungi.</title>
        <authorList>
            <person name="Amses K.R."/>
            <person name="Simmons D.R."/>
            <person name="Longcore J.E."/>
            <person name="Mondo S.J."/>
            <person name="Seto K."/>
            <person name="Jeronimo G.H."/>
            <person name="Bonds A.E."/>
            <person name="Quandt C.A."/>
            <person name="Davis W.J."/>
            <person name="Chang Y."/>
            <person name="Federici B.A."/>
            <person name="Kuo A."/>
            <person name="LaButti K."/>
            <person name="Pangilinan J."/>
            <person name="Andreopoulos W."/>
            <person name="Tritt A."/>
            <person name="Riley R."/>
            <person name="Hundley H."/>
            <person name="Johnson J."/>
            <person name="Lipzen A."/>
            <person name="Barry K."/>
            <person name="Lang B.F."/>
            <person name="Cuomo C.A."/>
            <person name="Buchler N.E."/>
            <person name="Grigoriev I.V."/>
            <person name="Spatafora J.W."/>
            <person name="Stajich J.E."/>
            <person name="James T.Y."/>
        </authorList>
    </citation>
    <scope>NUCLEOTIDE SEQUENCE</scope>
    <source>
        <strain evidence="6">AG</strain>
    </source>
</reference>
<dbReference type="InterPro" id="IPR013761">
    <property type="entry name" value="SAM/pointed_sf"/>
</dbReference>
<dbReference type="Gene3D" id="1.10.150.50">
    <property type="entry name" value="Transcription Factor, Ets-1"/>
    <property type="match status" value="1"/>
</dbReference>
<evidence type="ECO:0000256" key="3">
    <source>
        <dbReference type="ARBA" id="ARBA00023128"/>
    </source>
</evidence>
<organism evidence="6 7">
    <name type="scientific">Umbelopsis ramanniana AG</name>
    <dbReference type="NCBI Taxonomy" id="1314678"/>
    <lineage>
        <taxon>Eukaryota</taxon>
        <taxon>Fungi</taxon>
        <taxon>Fungi incertae sedis</taxon>
        <taxon>Mucoromycota</taxon>
        <taxon>Mucoromycotina</taxon>
        <taxon>Umbelopsidomycetes</taxon>
        <taxon>Umbelopsidales</taxon>
        <taxon>Umbelopsidaceae</taxon>
        <taxon>Umbelopsis</taxon>
    </lineage>
</organism>